<organism evidence="5 6">
    <name type="scientific">Anaerococcus porci</name>
    <dbReference type="NCBI Taxonomy" id="2652269"/>
    <lineage>
        <taxon>Bacteria</taxon>
        <taxon>Bacillati</taxon>
        <taxon>Bacillota</taxon>
        <taxon>Tissierellia</taxon>
        <taxon>Tissierellales</taxon>
        <taxon>Peptoniphilaceae</taxon>
        <taxon>Anaerococcus</taxon>
    </lineage>
</organism>
<proteinExistence type="inferred from homology"/>
<evidence type="ECO:0000313" key="6">
    <source>
        <dbReference type="Proteomes" id="UP000441925"/>
    </source>
</evidence>
<keyword evidence="6" id="KW-1185">Reference proteome</keyword>
<dbReference type="AlphaFoldDB" id="A0A6N7VEH6"/>
<dbReference type="PANTHER" id="PTHR42840">
    <property type="entry name" value="NAD(P)-BINDING ROSSMANN-FOLD SUPERFAMILY PROTEIN-RELATED"/>
    <property type="match status" value="1"/>
</dbReference>
<dbReference type="SUPFAM" id="SSF55347">
    <property type="entry name" value="Glyceraldehyde-3-phosphate dehydrogenase-like, C-terminal domain"/>
    <property type="match status" value="1"/>
</dbReference>
<dbReference type="EMBL" id="VULQ01000005">
    <property type="protein sequence ID" value="MSS77840.1"/>
    <property type="molecule type" value="Genomic_DNA"/>
</dbReference>
<dbReference type="InterPro" id="IPR030827">
    <property type="entry name" value="Myo_inos_IolG"/>
</dbReference>
<protein>
    <submittedName>
        <fullName evidence="5">Inositol 2-dehydrogenase</fullName>
        <ecNumber evidence="5">1.1.1.18</ecNumber>
    </submittedName>
</protein>
<evidence type="ECO:0000259" key="3">
    <source>
        <dbReference type="Pfam" id="PF01408"/>
    </source>
</evidence>
<evidence type="ECO:0000259" key="4">
    <source>
        <dbReference type="Pfam" id="PF22725"/>
    </source>
</evidence>
<feature type="domain" description="Gfo/Idh/MocA-like oxidoreductase N-terminal" evidence="3">
    <location>
        <begin position="2"/>
        <end position="118"/>
    </location>
</feature>
<gene>
    <name evidence="5" type="primary">iolG</name>
    <name evidence="5" type="ORF">FYJ26_05330</name>
</gene>
<dbReference type="Gene3D" id="3.40.50.720">
    <property type="entry name" value="NAD(P)-binding Rossmann-like Domain"/>
    <property type="match status" value="1"/>
</dbReference>
<dbReference type="EC" id="1.1.1.18" evidence="5"/>
<dbReference type="GO" id="GO:0000166">
    <property type="term" value="F:nucleotide binding"/>
    <property type="evidence" value="ECO:0007669"/>
    <property type="project" value="InterPro"/>
</dbReference>
<comment type="caution">
    <text evidence="5">The sequence shown here is derived from an EMBL/GenBank/DDBJ whole genome shotgun (WGS) entry which is preliminary data.</text>
</comment>
<dbReference type="Gene3D" id="3.30.360.10">
    <property type="entry name" value="Dihydrodipicolinate Reductase, domain 2"/>
    <property type="match status" value="1"/>
</dbReference>
<dbReference type="GO" id="GO:0050112">
    <property type="term" value="F:inositol 2-dehydrogenase (NAD+) activity"/>
    <property type="evidence" value="ECO:0007669"/>
    <property type="project" value="UniProtKB-EC"/>
</dbReference>
<evidence type="ECO:0000256" key="1">
    <source>
        <dbReference type="ARBA" id="ARBA00010928"/>
    </source>
</evidence>
<dbReference type="Pfam" id="PF01408">
    <property type="entry name" value="GFO_IDH_MocA"/>
    <property type="match status" value="1"/>
</dbReference>
<sequence length="334" mass="37528">MIKIGHIGLGRMGLFHAENISQMNDAELFALCDLDEEKLAKEAKRLNVKKTYTDFDEMIKDDEIDAITITSPSHLHTEQISKALKAGKHVFSEKPLGTTVEQCKLAEKAVEENPDQVFMLGFMRRFDKSYQYAKKAIEAGKIGKVYMVRSYSQDPTAKIEGAIAFGPHSGGEFLDMCVHDIDLMRWFIGSEPKKVWAIGGCYAYPEFADWNDGDNVSALMKFENDAMGFLFAGRTAPHGYNVETEIMGTEGIIRIGSVPQKNLVEILDSTGIRKEISQDFIERFSDSFKDEMKEFISCVKEGRKPEITVYDGTAVSEIAYKCKESFESGELVEL</sequence>
<dbReference type="NCBIfam" id="TIGR04380">
    <property type="entry name" value="myo_inos_iolG"/>
    <property type="match status" value="1"/>
</dbReference>
<name>A0A6N7VEH6_9FIRM</name>
<keyword evidence="2 5" id="KW-0560">Oxidoreductase</keyword>
<evidence type="ECO:0000313" key="5">
    <source>
        <dbReference type="EMBL" id="MSS77840.1"/>
    </source>
</evidence>
<accession>A0A6N7VEH6</accession>
<dbReference type="InterPro" id="IPR036291">
    <property type="entry name" value="NAD(P)-bd_dom_sf"/>
</dbReference>
<dbReference type="PANTHER" id="PTHR42840:SF3">
    <property type="entry name" value="BINDING ROSSMANN FOLD OXIDOREDUCTASE, PUTATIVE (AFU_ORTHOLOGUE AFUA_2G10240)-RELATED"/>
    <property type="match status" value="1"/>
</dbReference>
<evidence type="ECO:0000256" key="2">
    <source>
        <dbReference type="ARBA" id="ARBA00023002"/>
    </source>
</evidence>
<feature type="domain" description="GFO/IDH/MocA-like oxidoreductase" evidence="4">
    <location>
        <begin position="130"/>
        <end position="254"/>
    </location>
</feature>
<dbReference type="GO" id="GO:0005737">
    <property type="term" value="C:cytoplasm"/>
    <property type="evidence" value="ECO:0007669"/>
    <property type="project" value="TreeGrafter"/>
</dbReference>
<dbReference type="Pfam" id="PF22725">
    <property type="entry name" value="GFO_IDH_MocA_C3"/>
    <property type="match status" value="1"/>
</dbReference>
<dbReference type="RefSeq" id="WP_154540385.1">
    <property type="nucleotide sequence ID" value="NZ_VULQ01000005.1"/>
</dbReference>
<dbReference type="Proteomes" id="UP000441925">
    <property type="component" value="Unassembled WGS sequence"/>
</dbReference>
<dbReference type="GO" id="GO:0006740">
    <property type="term" value="P:NADPH regeneration"/>
    <property type="evidence" value="ECO:0007669"/>
    <property type="project" value="TreeGrafter"/>
</dbReference>
<dbReference type="SUPFAM" id="SSF51735">
    <property type="entry name" value="NAD(P)-binding Rossmann-fold domains"/>
    <property type="match status" value="1"/>
</dbReference>
<dbReference type="InterPro" id="IPR000683">
    <property type="entry name" value="Gfo/Idh/MocA-like_OxRdtase_N"/>
</dbReference>
<dbReference type="InterPro" id="IPR055170">
    <property type="entry name" value="GFO_IDH_MocA-like_dom"/>
</dbReference>
<comment type="similarity">
    <text evidence="1">Belongs to the Gfo/Idh/MocA family.</text>
</comment>
<reference evidence="5 6" key="1">
    <citation type="submission" date="2019-08" db="EMBL/GenBank/DDBJ databases">
        <title>In-depth cultivation of the pig gut microbiome towards novel bacterial diversity and tailored functional studies.</title>
        <authorList>
            <person name="Wylensek D."/>
            <person name="Hitch T.C.A."/>
            <person name="Clavel T."/>
        </authorList>
    </citation>
    <scope>NUCLEOTIDE SEQUENCE [LARGE SCALE GENOMIC DNA]</scope>
    <source>
        <strain evidence="5 6">WCA-380-WT-2B</strain>
    </source>
</reference>